<accession>A0A366HN92</accession>
<name>A0A366HN92_9BACT</name>
<evidence type="ECO:0000313" key="4">
    <source>
        <dbReference type="EMBL" id="RBP43691.1"/>
    </source>
</evidence>
<feature type="chain" id="PRO_5016991552" evidence="2">
    <location>
        <begin position="20"/>
        <end position="119"/>
    </location>
</feature>
<feature type="signal peptide" evidence="2">
    <location>
        <begin position="1"/>
        <end position="19"/>
    </location>
</feature>
<proteinExistence type="predicted"/>
<dbReference type="Pfam" id="PF13202">
    <property type="entry name" value="EF-hand_5"/>
    <property type="match status" value="2"/>
</dbReference>
<reference evidence="4 5" key="1">
    <citation type="submission" date="2018-06" db="EMBL/GenBank/DDBJ databases">
        <title>Genomic Encyclopedia of Type Strains, Phase IV (KMG-IV): sequencing the most valuable type-strain genomes for metagenomic binning, comparative biology and taxonomic classification.</title>
        <authorList>
            <person name="Goeker M."/>
        </authorList>
    </citation>
    <scope>NUCLEOTIDE SEQUENCE [LARGE SCALE GENOMIC DNA]</scope>
    <source>
        <strain evidence="4 5">DSM 25532</strain>
    </source>
</reference>
<organism evidence="4 5">
    <name type="scientific">Roseimicrobium gellanilyticum</name>
    <dbReference type="NCBI Taxonomy" id="748857"/>
    <lineage>
        <taxon>Bacteria</taxon>
        <taxon>Pseudomonadati</taxon>
        <taxon>Verrucomicrobiota</taxon>
        <taxon>Verrucomicrobiia</taxon>
        <taxon>Verrucomicrobiales</taxon>
        <taxon>Verrucomicrobiaceae</taxon>
        <taxon>Roseimicrobium</taxon>
    </lineage>
</organism>
<dbReference type="InterPro" id="IPR018247">
    <property type="entry name" value="EF_Hand_1_Ca_BS"/>
</dbReference>
<dbReference type="SUPFAM" id="SSF47473">
    <property type="entry name" value="EF-hand"/>
    <property type="match status" value="1"/>
</dbReference>
<dbReference type="PROSITE" id="PS50222">
    <property type="entry name" value="EF_HAND_2"/>
    <property type="match status" value="1"/>
</dbReference>
<keyword evidence="5" id="KW-1185">Reference proteome</keyword>
<gene>
    <name evidence="4" type="ORF">DES53_10590</name>
</gene>
<feature type="compositionally biased region" description="Basic and acidic residues" evidence="1">
    <location>
        <begin position="33"/>
        <end position="119"/>
    </location>
</feature>
<evidence type="ECO:0000256" key="2">
    <source>
        <dbReference type="SAM" id="SignalP"/>
    </source>
</evidence>
<dbReference type="CDD" id="cd00051">
    <property type="entry name" value="EFh"/>
    <property type="match status" value="1"/>
</dbReference>
<comment type="caution">
    <text evidence="4">The sequence shown here is derived from an EMBL/GenBank/DDBJ whole genome shotgun (WGS) entry which is preliminary data.</text>
</comment>
<dbReference type="InterPro" id="IPR002048">
    <property type="entry name" value="EF_hand_dom"/>
</dbReference>
<dbReference type="InterPro" id="IPR011992">
    <property type="entry name" value="EF-hand-dom_pair"/>
</dbReference>
<dbReference type="RefSeq" id="WP_113959174.1">
    <property type="nucleotide sequence ID" value="NZ_QNRR01000005.1"/>
</dbReference>
<dbReference type="EMBL" id="QNRR01000005">
    <property type="protein sequence ID" value="RBP43691.1"/>
    <property type="molecule type" value="Genomic_DNA"/>
</dbReference>
<evidence type="ECO:0000259" key="3">
    <source>
        <dbReference type="PROSITE" id="PS50222"/>
    </source>
</evidence>
<dbReference type="Proteomes" id="UP000253426">
    <property type="component" value="Unassembled WGS sequence"/>
</dbReference>
<protein>
    <submittedName>
        <fullName evidence="4">EF hand domain-containing protein</fullName>
    </submittedName>
</protein>
<feature type="region of interest" description="Disordered" evidence="1">
    <location>
        <begin position="21"/>
        <end position="119"/>
    </location>
</feature>
<keyword evidence="2" id="KW-0732">Signal</keyword>
<evidence type="ECO:0000256" key="1">
    <source>
        <dbReference type="SAM" id="MobiDB-lite"/>
    </source>
</evidence>
<dbReference type="GO" id="GO:0005509">
    <property type="term" value="F:calcium ion binding"/>
    <property type="evidence" value="ECO:0007669"/>
    <property type="project" value="InterPro"/>
</dbReference>
<sequence length="119" mass="12675">MKIILTLGAMLLSATLALAAEGDKPGKPPGGGDRPRGNPEEFFKKLDTNSDGAISKEEYLASPRAKENAERAEKGFAAKDKDKDGKLTKEEFLARPEGGRKPGEGGDRPGKKPEGDKKP</sequence>
<dbReference type="AlphaFoldDB" id="A0A366HN92"/>
<dbReference type="Gene3D" id="1.10.238.10">
    <property type="entry name" value="EF-hand"/>
    <property type="match status" value="1"/>
</dbReference>
<evidence type="ECO:0000313" key="5">
    <source>
        <dbReference type="Proteomes" id="UP000253426"/>
    </source>
</evidence>
<feature type="domain" description="EF-hand" evidence="3">
    <location>
        <begin position="67"/>
        <end position="102"/>
    </location>
</feature>
<dbReference type="OrthoDB" id="198918at2"/>
<dbReference type="PROSITE" id="PS00018">
    <property type="entry name" value="EF_HAND_1"/>
    <property type="match status" value="1"/>
</dbReference>